<dbReference type="EMBL" id="JARPTC010000001">
    <property type="protein sequence ID" value="MDO7785700.1"/>
    <property type="molecule type" value="Genomic_DNA"/>
</dbReference>
<feature type="transmembrane region" description="Helical" evidence="1">
    <location>
        <begin position="308"/>
        <end position="328"/>
    </location>
</feature>
<feature type="transmembrane region" description="Helical" evidence="1">
    <location>
        <begin position="30"/>
        <end position="52"/>
    </location>
</feature>
<comment type="caution">
    <text evidence="2">The sequence shown here is derived from an EMBL/GenBank/DDBJ whole genome shotgun (WGS) entry which is preliminary data.</text>
</comment>
<keyword evidence="3" id="KW-1185">Reference proteome</keyword>
<evidence type="ECO:0000256" key="1">
    <source>
        <dbReference type="SAM" id="Phobius"/>
    </source>
</evidence>
<proteinExistence type="predicted"/>
<feature type="transmembrane region" description="Helical" evidence="1">
    <location>
        <begin position="150"/>
        <end position="176"/>
    </location>
</feature>
<feature type="transmembrane region" description="Helical" evidence="1">
    <location>
        <begin position="429"/>
        <end position="448"/>
    </location>
</feature>
<sequence length="450" mass="49046">MSVVERNIIKKTDRAIEAQEVSALEKITNYIPHPVALVFLVNILAIFMALTLTEKSMEEILKFWGQGFVNNFGFGMQFVLLLVLGYGLAITPLFQKMLSKFANLVSTQTQAVILIAIVSMTLAWFNWGLGIVGGVFLANYIARTKVDYNYPLLITAGISGLLMWENGISGSAILHVTQGKHLLAEQIGAITLQQTVFSSLNLAVTFLLIVAIPLVLCLVQKPKCNHYVIDEPLQQPVKNNLGDNNFAVKLENSWILSLAFGSLAVLYVVRYLSSSPMNMPTYLFMLIALGIVLRKVPMSYQQDIIKSVQVCWVFYVPIVFYGAVQGVVDLSGLNTVIAGWFTSVGNSTLFPAVTFLSSAFINLLVPNAGSQWLIEGSSLTTAAANLGVSNATTLLAFSYGAGWAKLLQISLFAPLLGIGNVRISDMARYLGAVILTSMIILIFAVTIMPV</sequence>
<dbReference type="GO" id="GO:0005886">
    <property type="term" value="C:plasma membrane"/>
    <property type="evidence" value="ECO:0007669"/>
    <property type="project" value="TreeGrafter"/>
</dbReference>
<feature type="transmembrane region" description="Helical" evidence="1">
    <location>
        <begin position="196"/>
        <end position="219"/>
    </location>
</feature>
<keyword evidence="1" id="KW-0472">Membrane</keyword>
<dbReference type="Proteomes" id="UP001172911">
    <property type="component" value="Unassembled WGS sequence"/>
</dbReference>
<dbReference type="PANTHER" id="PTHR41983">
    <property type="entry name" value="SHORT-CHAIN FATTY ACID TRANSPORTER-RELATED"/>
    <property type="match status" value="1"/>
</dbReference>
<feature type="transmembrane region" description="Helical" evidence="1">
    <location>
        <begin position="72"/>
        <end position="91"/>
    </location>
</feature>
<keyword evidence="1" id="KW-0812">Transmembrane</keyword>
<dbReference type="PANTHER" id="PTHR41983:SF2">
    <property type="entry name" value="SHORT-CHAIN FATTY ACID TRANSPORTER-RELATED"/>
    <property type="match status" value="1"/>
</dbReference>
<name>A0AAW7ZA28_9FIRM</name>
<organism evidence="2 3">
    <name type="scientific">Desulforamulus aquiferis</name>
    <dbReference type="NCBI Taxonomy" id="1397668"/>
    <lineage>
        <taxon>Bacteria</taxon>
        <taxon>Bacillati</taxon>
        <taxon>Bacillota</taxon>
        <taxon>Clostridia</taxon>
        <taxon>Eubacteriales</taxon>
        <taxon>Peptococcaceae</taxon>
        <taxon>Desulforamulus</taxon>
    </lineage>
</organism>
<feature type="transmembrane region" description="Helical" evidence="1">
    <location>
        <begin position="254"/>
        <end position="273"/>
    </location>
</feature>
<keyword evidence="1" id="KW-1133">Transmembrane helix</keyword>
<feature type="transmembrane region" description="Helical" evidence="1">
    <location>
        <begin position="279"/>
        <end position="296"/>
    </location>
</feature>
<gene>
    <name evidence="2" type="ORF">P6N53_00445</name>
</gene>
<evidence type="ECO:0000313" key="2">
    <source>
        <dbReference type="EMBL" id="MDO7785700.1"/>
    </source>
</evidence>
<dbReference type="Pfam" id="PF02667">
    <property type="entry name" value="SCFA_trans"/>
    <property type="match status" value="1"/>
</dbReference>
<reference evidence="2" key="2">
    <citation type="submission" date="2023-03" db="EMBL/GenBank/DDBJ databases">
        <authorList>
            <person name="Zhang Z."/>
        </authorList>
    </citation>
    <scope>NUCLEOTIDE SEQUENCE</scope>
    <source>
        <strain evidence="2">DSA</strain>
    </source>
</reference>
<reference evidence="2" key="1">
    <citation type="journal article" date="2023" name="J. Hazard. Mater.">
        <title>Anaerobic biodegradation of pyrene and benzo[a]pyrene by a new sulfate-reducing Desulforamulus aquiferis strain DSA.</title>
        <authorList>
            <person name="Zhang Z."/>
            <person name="Sun J."/>
            <person name="Gong X."/>
            <person name="Wang C."/>
            <person name="Wang H."/>
        </authorList>
    </citation>
    <scope>NUCLEOTIDE SEQUENCE</scope>
    <source>
        <strain evidence="2">DSA</strain>
    </source>
</reference>
<feature type="transmembrane region" description="Helical" evidence="1">
    <location>
        <begin position="348"/>
        <end position="365"/>
    </location>
</feature>
<dbReference type="RefSeq" id="WP_304540284.1">
    <property type="nucleotide sequence ID" value="NZ_JARPTC010000001.1"/>
</dbReference>
<accession>A0AAW7ZA28</accession>
<protein>
    <submittedName>
        <fullName evidence="2">TIGR00366 family protein</fullName>
    </submittedName>
</protein>
<evidence type="ECO:0000313" key="3">
    <source>
        <dbReference type="Proteomes" id="UP001172911"/>
    </source>
</evidence>
<dbReference type="InterPro" id="IPR006160">
    <property type="entry name" value="SCFA_transpt_AtoE"/>
</dbReference>
<dbReference type="AlphaFoldDB" id="A0AAW7ZA28"/>
<feature type="transmembrane region" description="Helical" evidence="1">
    <location>
        <begin position="111"/>
        <end position="138"/>
    </location>
</feature>